<evidence type="ECO:0000313" key="1">
    <source>
        <dbReference type="EMBL" id="KYB27549.1"/>
    </source>
</evidence>
<name>A0A139WI24_TRICA</name>
<accession>A0A139WI24</accession>
<dbReference type="EMBL" id="KQ971342">
    <property type="protein sequence ID" value="KYB27549.1"/>
    <property type="molecule type" value="Genomic_DNA"/>
</dbReference>
<dbReference type="AlphaFoldDB" id="A0A139WI24"/>
<protein>
    <submittedName>
        <fullName evidence="1">Uncharacterized protein</fullName>
    </submittedName>
</protein>
<keyword evidence="2" id="KW-1185">Reference proteome</keyword>
<reference evidence="1 2" key="2">
    <citation type="journal article" date="2010" name="Nucleic Acids Res.">
        <title>BeetleBase in 2010: revisions to provide comprehensive genomic information for Tribolium castaneum.</title>
        <authorList>
            <person name="Kim H.S."/>
            <person name="Murphy T."/>
            <person name="Xia J."/>
            <person name="Caragea D."/>
            <person name="Park Y."/>
            <person name="Beeman R.W."/>
            <person name="Lorenzen M.D."/>
            <person name="Butcher S."/>
            <person name="Manak J.R."/>
            <person name="Brown S.J."/>
        </authorList>
    </citation>
    <scope>GENOME REANNOTATION</scope>
    <source>
        <strain evidence="1 2">Georgia GA2</strain>
    </source>
</reference>
<sequence length="188" mass="20884">MELKISDNGGDPPIHFSHYPSPPRVTTRCWRNLSSVAQLDFETDVVCAAAVTSQWSSAEAEGVLALFSSGGRTPEGVRGAIRTAGLLRVDNRATPWLLCSMRYKLRRMHPQTTKKRTTGTKREKIQRGGVTATTFFPETGCYYGGVPLRIGVKNMMSMGESPLKQCKINNTTRHNLQVLLRDKPTGFR</sequence>
<gene>
    <name evidence="1" type="primary">AUGUSTUS-3.0.2_33030</name>
    <name evidence="1" type="ORF">TcasGA2_TC033030</name>
</gene>
<organism evidence="1 2">
    <name type="scientific">Tribolium castaneum</name>
    <name type="common">Red flour beetle</name>
    <dbReference type="NCBI Taxonomy" id="7070"/>
    <lineage>
        <taxon>Eukaryota</taxon>
        <taxon>Metazoa</taxon>
        <taxon>Ecdysozoa</taxon>
        <taxon>Arthropoda</taxon>
        <taxon>Hexapoda</taxon>
        <taxon>Insecta</taxon>
        <taxon>Pterygota</taxon>
        <taxon>Neoptera</taxon>
        <taxon>Endopterygota</taxon>
        <taxon>Coleoptera</taxon>
        <taxon>Polyphaga</taxon>
        <taxon>Cucujiformia</taxon>
        <taxon>Tenebrionidae</taxon>
        <taxon>Tenebrionidae incertae sedis</taxon>
        <taxon>Tribolium</taxon>
    </lineage>
</organism>
<reference evidence="1 2" key="1">
    <citation type="journal article" date="2008" name="Nature">
        <title>The genome of the model beetle and pest Tribolium castaneum.</title>
        <authorList>
            <consortium name="Tribolium Genome Sequencing Consortium"/>
            <person name="Richards S."/>
            <person name="Gibbs R.A."/>
            <person name="Weinstock G.M."/>
            <person name="Brown S.J."/>
            <person name="Denell R."/>
            <person name="Beeman R.W."/>
            <person name="Gibbs R."/>
            <person name="Beeman R.W."/>
            <person name="Brown S.J."/>
            <person name="Bucher G."/>
            <person name="Friedrich M."/>
            <person name="Grimmelikhuijzen C.J."/>
            <person name="Klingler M."/>
            <person name="Lorenzen M."/>
            <person name="Richards S."/>
            <person name="Roth S."/>
            <person name="Schroder R."/>
            <person name="Tautz D."/>
            <person name="Zdobnov E.M."/>
            <person name="Muzny D."/>
            <person name="Gibbs R.A."/>
            <person name="Weinstock G.M."/>
            <person name="Attaway T."/>
            <person name="Bell S."/>
            <person name="Buhay C.J."/>
            <person name="Chandrabose M.N."/>
            <person name="Chavez D."/>
            <person name="Clerk-Blankenburg K.P."/>
            <person name="Cree A."/>
            <person name="Dao M."/>
            <person name="Davis C."/>
            <person name="Chacko J."/>
            <person name="Dinh H."/>
            <person name="Dugan-Rocha S."/>
            <person name="Fowler G."/>
            <person name="Garner T.T."/>
            <person name="Garnes J."/>
            <person name="Gnirke A."/>
            <person name="Hawes A."/>
            <person name="Hernandez J."/>
            <person name="Hines S."/>
            <person name="Holder M."/>
            <person name="Hume J."/>
            <person name="Jhangiani S.N."/>
            <person name="Joshi V."/>
            <person name="Khan Z.M."/>
            <person name="Jackson L."/>
            <person name="Kovar C."/>
            <person name="Kowis A."/>
            <person name="Lee S."/>
            <person name="Lewis L.R."/>
            <person name="Margolis J."/>
            <person name="Morgan M."/>
            <person name="Nazareth L.V."/>
            <person name="Nguyen N."/>
            <person name="Okwuonu G."/>
            <person name="Parker D."/>
            <person name="Richards S."/>
            <person name="Ruiz S.J."/>
            <person name="Santibanez J."/>
            <person name="Savard J."/>
            <person name="Scherer S.E."/>
            <person name="Schneider B."/>
            <person name="Sodergren E."/>
            <person name="Tautz D."/>
            <person name="Vattahil S."/>
            <person name="Villasana D."/>
            <person name="White C.S."/>
            <person name="Wright R."/>
            <person name="Park Y."/>
            <person name="Beeman R.W."/>
            <person name="Lord J."/>
            <person name="Oppert B."/>
            <person name="Lorenzen M."/>
            <person name="Brown S."/>
            <person name="Wang L."/>
            <person name="Savard J."/>
            <person name="Tautz D."/>
            <person name="Richards S."/>
            <person name="Weinstock G."/>
            <person name="Gibbs R.A."/>
            <person name="Liu Y."/>
            <person name="Worley K."/>
            <person name="Weinstock G."/>
            <person name="Elsik C.G."/>
            <person name="Reese J.T."/>
            <person name="Elhaik E."/>
            <person name="Landan G."/>
            <person name="Graur D."/>
            <person name="Arensburger P."/>
            <person name="Atkinson P."/>
            <person name="Beeman R.W."/>
            <person name="Beidler J."/>
            <person name="Brown S.J."/>
            <person name="Demuth J.P."/>
            <person name="Drury D.W."/>
            <person name="Du Y.Z."/>
            <person name="Fujiwara H."/>
            <person name="Lorenzen M."/>
            <person name="Maselli V."/>
            <person name="Osanai M."/>
            <person name="Park Y."/>
            <person name="Robertson H.M."/>
            <person name="Tu Z."/>
            <person name="Wang J.J."/>
            <person name="Wang S."/>
            <person name="Richards S."/>
            <person name="Song H."/>
            <person name="Zhang L."/>
            <person name="Sodergren E."/>
            <person name="Werner D."/>
            <person name="Stanke M."/>
            <person name="Morgenstern B."/>
            <person name="Solovyev V."/>
            <person name="Kosarev P."/>
            <person name="Brown G."/>
            <person name="Chen H.C."/>
            <person name="Ermolaeva O."/>
            <person name="Hlavina W."/>
            <person name="Kapustin Y."/>
            <person name="Kiryutin B."/>
            <person name="Kitts P."/>
            <person name="Maglott D."/>
            <person name="Pruitt K."/>
            <person name="Sapojnikov V."/>
            <person name="Souvorov A."/>
            <person name="Mackey A.J."/>
            <person name="Waterhouse R.M."/>
            <person name="Wyder S."/>
            <person name="Zdobnov E.M."/>
            <person name="Zdobnov E.M."/>
            <person name="Wyder S."/>
            <person name="Kriventseva E.V."/>
            <person name="Kadowaki T."/>
            <person name="Bork P."/>
            <person name="Aranda M."/>
            <person name="Bao R."/>
            <person name="Beermann A."/>
            <person name="Berns N."/>
            <person name="Bolognesi R."/>
            <person name="Bonneton F."/>
            <person name="Bopp D."/>
            <person name="Brown S.J."/>
            <person name="Bucher G."/>
            <person name="Butts T."/>
            <person name="Chaumot A."/>
            <person name="Denell R.E."/>
            <person name="Ferrier D.E."/>
            <person name="Friedrich M."/>
            <person name="Gordon C.M."/>
            <person name="Jindra M."/>
            <person name="Klingler M."/>
            <person name="Lan Q."/>
            <person name="Lattorff H.M."/>
            <person name="Laudet V."/>
            <person name="von Levetsow C."/>
            <person name="Liu Z."/>
            <person name="Lutz R."/>
            <person name="Lynch J.A."/>
            <person name="da Fonseca R.N."/>
            <person name="Posnien N."/>
            <person name="Reuter R."/>
            <person name="Roth S."/>
            <person name="Savard J."/>
            <person name="Schinko J.B."/>
            <person name="Schmitt C."/>
            <person name="Schoppmeier M."/>
            <person name="Schroder R."/>
            <person name="Shippy T.D."/>
            <person name="Simonnet F."/>
            <person name="Marques-Souza H."/>
            <person name="Tautz D."/>
            <person name="Tomoyasu Y."/>
            <person name="Trauner J."/>
            <person name="Van der Zee M."/>
            <person name="Vervoort M."/>
            <person name="Wittkopp N."/>
            <person name="Wimmer E.A."/>
            <person name="Yang X."/>
            <person name="Jones A.K."/>
            <person name="Sattelle D.B."/>
            <person name="Ebert P.R."/>
            <person name="Nelson D."/>
            <person name="Scott J.G."/>
            <person name="Beeman R.W."/>
            <person name="Muthukrishnan S."/>
            <person name="Kramer K.J."/>
            <person name="Arakane Y."/>
            <person name="Beeman R.W."/>
            <person name="Zhu Q."/>
            <person name="Hogenkamp D."/>
            <person name="Dixit R."/>
            <person name="Oppert B."/>
            <person name="Jiang H."/>
            <person name="Zou Z."/>
            <person name="Marshall J."/>
            <person name="Elpidina E."/>
            <person name="Vinokurov K."/>
            <person name="Oppert C."/>
            <person name="Zou Z."/>
            <person name="Evans J."/>
            <person name="Lu Z."/>
            <person name="Zhao P."/>
            <person name="Sumathipala N."/>
            <person name="Altincicek B."/>
            <person name="Vilcinskas A."/>
            <person name="Williams M."/>
            <person name="Hultmark D."/>
            <person name="Hetru C."/>
            <person name="Jiang H."/>
            <person name="Grimmelikhuijzen C.J."/>
            <person name="Hauser F."/>
            <person name="Cazzamali G."/>
            <person name="Williamson M."/>
            <person name="Park Y."/>
            <person name="Li B."/>
            <person name="Tanaka Y."/>
            <person name="Predel R."/>
            <person name="Neupert S."/>
            <person name="Schachtner J."/>
            <person name="Verleyen P."/>
            <person name="Raible F."/>
            <person name="Bork P."/>
            <person name="Friedrich M."/>
            <person name="Walden K.K."/>
            <person name="Robertson H.M."/>
            <person name="Angeli S."/>
            <person name="Foret S."/>
            <person name="Bucher G."/>
            <person name="Schuetz S."/>
            <person name="Maleszka R."/>
            <person name="Wimmer E.A."/>
            <person name="Beeman R.W."/>
            <person name="Lorenzen M."/>
            <person name="Tomoyasu Y."/>
            <person name="Miller S.C."/>
            <person name="Grossmann D."/>
            <person name="Bucher G."/>
        </authorList>
    </citation>
    <scope>NUCLEOTIDE SEQUENCE [LARGE SCALE GENOMIC DNA]</scope>
    <source>
        <strain evidence="1 2">Georgia GA2</strain>
    </source>
</reference>
<dbReference type="Proteomes" id="UP000007266">
    <property type="component" value="Linkage group 5"/>
</dbReference>
<evidence type="ECO:0000313" key="2">
    <source>
        <dbReference type="Proteomes" id="UP000007266"/>
    </source>
</evidence>
<dbReference type="InParanoid" id="A0A139WI24"/>
<proteinExistence type="predicted"/>